<dbReference type="NCBIfam" id="NF040586">
    <property type="entry name" value="FxSxx_TPR"/>
    <property type="match status" value="1"/>
</dbReference>
<dbReference type="Gene3D" id="1.25.40.10">
    <property type="entry name" value="Tetratricopeptide repeat domain"/>
    <property type="match status" value="3"/>
</dbReference>
<dbReference type="Pfam" id="PF13374">
    <property type="entry name" value="TPR_10"/>
    <property type="match status" value="2"/>
</dbReference>
<evidence type="ECO:0000313" key="4">
    <source>
        <dbReference type="Proteomes" id="UP000198420"/>
    </source>
</evidence>
<dbReference type="Pfam" id="PF25000">
    <property type="entry name" value="DUF7779"/>
    <property type="match status" value="1"/>
</dbReference>
<keyword evidence="4" id="KW-1185">Reference proteome</keyword>
<feature type="domain" description="NB-ARC" evidence="1">
    <location>
        <begin position="46"/>
        <end position="185"/>
    </location>
</feature>
<dbReference type="EMBL" id="FZNP01000001">
    <property type="protein sequence ID" value="SNR26343.1"/>
    <property type="molecule type" value="Genomic_DNA"/>
</dbReference>
<dbReference type="InterPro" id="IPR002182">
    <property type="entry name" value="NB-ARC"/>
</dbReference>
<feature type="domain" description="DUF7779" evidence="2">
    <location>
        <begin position="263"/>
        <end position="348"/>
    </location>
</feature>
<protein>
    <submittedName>
        <fullName evidence="3">Tetratricopeptide repeat-containing protein</fullName>
    </submittedName>
</protein>
<evidence type="ECO:0000259" key="1">
    <source>
        <dbReference type="Pfam" id="PF00931"/>
    </source>
</evidence>
<dbReference type="InterPro" id="IPR056681">
    <property type="entry name" value="DUF7779"/>
</dbReference>
<dbReference type="Proteomes" id="UP000198420">
    <property type="component" value="Unassembled WGS sequence"/>
</dbReference>
<dbReference type="PANTHER" id="PTHR46082:SF6">
    <property type="entry name" value="AAA+ ATPASE DOMAIN-CONTAINING PROTEIN-RELATED"/>
    <property type="match status" value="1"/>
</dbReference>
<name>A0A238UYG5_9ACTN</name>
<dbReference type="InterPro" id="IPR011990">
    <property type="entry name" value="TPR-like_helical_dom_sf"/>
</dbReference>
<sequence>MSFPETAPAIWGKIPPRNKNFTGREELLTKLKAGISGQVTAVLPHALHGLGGVGKTQMAVEFAHRFSVDYDVVWWVPADQPSLVRPALAALAPKLGLTSATARGVEDAANDVLEALRRGEPYRRWLLIFDNADQPEDLQALLPQGQGQGHVLVTSRNPRWEGVGHTVQVNVFTRDESVAFLNKRVPRAIGEEDAKRLAHELGDLPLALEQAGALQAETGMSVAEYLRLLDECTSQLLAEGKPTEYPVSMTAAWRLSVNSLAEKVPEAVELLRCCAFFGPEPIPREVFSRTPPGISQPLAGLLRNPIRLARAFGEVNRYALAKIDAPSRTVQVHRLIQALLRDELSPAEQARFRSEVHMLLVAATPPEDAESPASWRRYSELIGHVEPASVAESTDPEVRKFALNIVRYLRLSGDYAFAQHLIERLLDQWAADSGEDDIDLLEGKRQFGNILRDLGEYGAAYESNLKAMERTEALVGPKHRMTLQLLNSLGADLRARGDFADARDHDLRSLERHMESFGESAADTLRVMHNLALDHGLNSAYVKSKELHEAVCLRFGDIAQGTAVNVSNALGGLARAVRLCGEYAEACDLGEDAYAKCVDELGAEHPLTLRVAKDLSIALRRAGELDRALEVAQEVNARSVRLFGLDHPDTLAAAMCLANGQRCAGDLKSALELAADTVVRYPKAYGPEHPYNHGCGGNLALLHRVCGDAVSARAFNEKALAGLEVKLGRDHHYSLTVATNLASDLLALGEAESSCRLGRGTLRRLRATIGDEHPMTLACAANLAVSLREFGDKEEADRLHQETMNAYARTLGLEHPDAAVAGEWRSLDCDFDPPPI</sequence>
<dbReference type="SUPFAM" id="SSF52540">
    <property type="entry name" value="P-loop containing nucleoside triphosphate hydrolases"/>
    <property type="match status" value="1"/>
</dbReference>
<dbReference type="GO" id="GO:0043531">
    <property type="term" value="F:ADP binding"/>
    <property type="evidence" value="ECO:0007669"/>
    <property type="project" value="InterPro"/>
</dbReference>
<dbReference type="InterPro" id="IPR027417">
    <property type="entry name" value="P-loop_NTPase"/>
</dbReference>
<dbReference type="Pfam" id="PF00931">
    <property type="entry name" value="NB-ARC"/>
    <property type="match status" value="1"/>
</dbReference>
<evidence type="ECO:0000313" key="3">
    <source>
        <dbReference type="EMBL" id="SNR26343.1"/>
    </source>
</evidence>
<dbReference type="Pfam" id="PF13424">
    <property type="entry name" value="TPR_12"/>
    <property type="match status" value="3"/>
</dbReference>
<reference evidence="4" key="1">
    <citation type="submission" date="2017-06" db="EMBL/GenBank/DDBJ databases">
        <authorList>
            <person name="Varghese N."/>
            <person name="Submissions S."/>
        </authorList>
    </citation>
    <scope>NUCLEOTIDE SEQUENCE [LARGE SCALE GENOMIC DNA]</scope>
    <source>
        <strain evidence="4">DSM 44485</strain>
    </source>
</reference>
<dbReference type="RefSeq" id="WP_245918665.1">
    <property type="nucleotide sequence ID" value="NZ_FZNP01000001.1"/>
</dbReference>
<evidence type="ECO:0000259" key="2">
    <source>
        <dbReference type="Pfam" id="PF25000"/>
    </source>
</evidence>
<accession>A0A238UYG5</accession>
<dbReference type="SUPFAM" id="SSF48452">
    <property type="entry name" value="TPR-like"/>
    <property type="match status" value="3"/>
</dbReference>
<organism evidence="3 4">
    <name type="scientific">Actinomadura mexicana</name>
    <dbReference type="NCBI Taxonomy" id="134959"/>
    <lineage>
        <taxon>Bacteria</taxon>
        <taxon>Bacillati</taxon>
        <taxon>Actinomycetota</taxon>
        <taxon>Actinomycetes</taxon>
        <taxon>Streptosporangiales</taxon>
        <taxon>Thermomonosporaceae</taxon>
        <taxon>Actinomadura</taxon>
    </lineage>
</organism>
<dbReference type="InterPro" id="IPR053137">
    <property type="entry name" value="NLR-like"/>
</dbReference>
<dbReference type="AlphaFoldDB" id="A0A238UYG5"/>
<dbReference type="Gene3D" id="3.40.50.300">
    <property type="entry name" value="P-loop containing nucleotide triphosphate hydrolases"/>
    <property type="match status" value="1"/>
</dbReference>
<dbReference type="PANTHER" id="PTHR46082">
    <property type="entry name" value="ATP/GTP-BINDING PROTEIN-RELATED"/>
    <property type="match status" value="1"/>
</dbReference>
<proteinExistence type="predicted"/>
<gene>
    <name evidence="3" type="ORF">SAMN06265355_101511</name>
</gene>